<organism evidence="2 3">
    <name type="scientific">Nezara viridula</name>
    <name type="common">Southern green stink bug</name>
    <name type="synonym">Cimex viridulus</name>
    <dbReference type="NCBI Taxonomy" id="85310"/>
    <lineage>
        <taxon>Eukaryota</taxon>
        <taxon>Metazoa</taxon>
        <taxon>Ecdysozoa</taxon>
        <taxon>Arthropoda</taxon>
        <taxon>Hexapoda</taxon>
        <taxon>Insecta</taxon>
        <taxon>Pterygota</taxon>
        <taxon>Neoptera</taxon>
        <taxon>Paraneoptera</taxon>
        <taxon>Hemiptera</taxon>
        <taxon>Heteroptera</taxon>
        <taxon>Panheteroptera</taxon>
        <taxon>Pentatomomorpha</taxon>
        <taxon>Pentatomoidea</taxon>
        <taxon>Pentatomidae</taxon>
        <taxon>Pentatominae</taxon>
        <taxon>Nezara</taxon>
    </lineage>
</organism>
<keyword evidence="3" id="KW-1185">Reference proteome</keyword>
<feature type="region of interest" description="Disordered" evidence="1">
    <location>
        <begin position="1"/>
        <end position="24"/>
    </location>
</feature>
<name>A0A9P0DYZ7_NEZVI</name>
<protein>
    <submittedName>
        <fullName evidence="2">Uncharacterized protein</fullName>
    </submittedName>
</protein>
<dbReference type="Proteomes" id="UP001152798">
    <property type="component" value="Chromosome 1"/>
</dbReference>
<proteinExistence type="predicted"/>
<dbReference type="AlphaFoldDB" id="A0A9P0DYZ7"/>
<reference evidence="2" key="1">
    <citation type="submission" date="2022-01" db="EMBL/GenBank/DDBJ databases">
        <authorList>
            <person name="King R."/>
        </authorList>
    </citation>
    <scope>NUCLEOTIDE SEQUENCE</scope>
</reference>
<accession>A0A9P0DYZ7</accession>
<evidence type="ECO:0000313" key="2">
    <source>
        <dbReference type="EMBL" id="CAH1390684.1"/>
    </source>
</evidence>
<sequence>MVKHGLPSARTDTATHGRAASSAKDLIQECQRHKHPLCNPGRLTPALLYMVSFPLEYHPISSPRVLTDVRSEALQGRMERSVNEKDSAGAVGCEREQKGNERKKRLFRYAPVATPMFFPPPSSRLSFMEGNFLGVFHFQPGVDIFVTPHLFFSPSLQRAGNYASVC</sequence>
<gene>
    <name evidence="2" type="ORF">NEZAVI_LOCUS1846</name>
</gene>
<evidence type="ECO:0000313" key="3">
    <source>
        <dbReference type="Proteomes" id="UP001152798"/>
    </source>
</evidence>
<evidence type="ECO:0000256" key="1">
    <source>
        <dbReference type="SAM" id="MobiDB-lite"/>
    </source>
</evidence>
<dbReference type="EMBL" id="OV725077">
    <property type="protein sequence ID" value="CAH1390684.1"/>
    <property type="molecule type" value="Genomic_DNA"/>
</dbReference>